<evidence type="ECO:0000313" key="6">
    <source>
        <dbReference type="Proteomes" id="UP000824890"/>
    </source>
</evidence>
<keyword evidence="2 3" id="KW-0560">Oxidoreductase</keyword>
<evidence type="ECO:0000256" key="2">
    <source>
        <dbReference type="ARBA" id="ARBA00023002"/>
    </source>
</evidence>
<evidence type="ECO:0000256" key="3">
    <source>
        <dbReference type="PIRNR" id="PIRNR036492"/>
    </source>
</evidence>
<name>A0ABQ7YV05_BRANA</name>
<dbReference type="PANTHER" id="PTHR43570:SF31">
    <property type="entry name" value="ALDEHYDE DEHYDROGENASE"/>
    <property type="match status" value="1"/>
</dbReference>
<evidence type="ECO:0000313" key="5">
    <source>
        <dbReference type="EMBL" id="KAH0871728.1"/>
    </source>
</evidence>
<dbReference type="PIRSF" id="PIRSF036492">
    <property type="entry name" value="ALDH"/>
    <property type="match status" value="1"/>
</dbReference>
<dbReference type="InterPro" id="IPR016162">
    <property type="entry name" value="Ald_DH_N"/>
</dbReference>
<dbReference type="EMBL" id="JAGKQM010000017">
    <property type="protein sequence ID" value="KAH0871728.1"/>
    <property type="molecule type" value="Genomic_DNA"/>
</dbReference>
<accession>A0ABQ7YV05</accession>
<sequence length="448" mass="49851">MEAMKETVDLSLREMRETFASGRTRSVKWRKTQLKAIIEMVKDNEEKMCDVLFQDLGKHSTEAFRDELGFVMRSAATALNSLDKWVVPRKSNLPLLFYPATGKVISEPYGTVLVLSSWNFPISLSLDPMIGAISAGNTVLLKASELSPNASAFLAKTIPIGKIIMAAAAEHLTPVTLELGGKCPTVIDHHSVSKDIMSIVKRISGGKWGSCSGQACISIDYVLVEQSFASSLIEMFKPVIKSFFGENPKESGCVARIVTKKHFQRLSRLLNDPRVQASIVYGGSMDEEKLYVEPTILLNPPLDSEIMNEEIFGPILPIITLRDIQESIGFIKSKPKPLAIYAFTKDEKLKTRILSETSSGSVTFNDVMIQYMCDALPFGGVGESGMGRYHGKYSFECFSHEKAIMEGSLAIDLEPRYPPWNNFKLTFIRLAFCEAYFKLVLLMLGLKR</sequence>
<proteinExistence type="inferred from homology"/>
<gene>
    <name evidence="5" type="ORF">HID58_078750</name>
</gene>
<keyword evidence="6" id="KW-1185">Reference proteome</keyword>
<dbReference type="Gene3D" id="3.40.605.10">
    <property type="entry name" value="Aldehyde Dehydrogenase, Chain A, domain 1"/>
    <property type="match status" value="2"/>
</dbReference>
<dbReference type="InterPro" id="IPR016161">
    <property type="entry name" value="Ald_DH/histidinol_DH"/>
</dbReference>
<dbReference type="Gene3D" id="3.40.309.10">
    <property type="entry name" value="Aldehyde Dehydrogenase, Chain A, domain 2"/>
    <property type="match status" value="1"/>
</dbReference>
<dbReference type="Proteomes" id="UP000824890">
    <property type="component" value="Unassembled WGS sequence"/>
</dbReference>
<dbReference type="Pfam" id="PF00171">
    <property type="entry name" value="Aldedh"/>
    <property type="match status" value="2"/>
</dbReference>
<reference evidence="5 6" key="1">
    <citation type="submission" date="2021-05" db="EMBL/GenBank/DDBJ databases">
        <title>Genome Assembly of Synthetic Allotetraploid Brassica napus Reveals Homoeologous Exchanges between Subgenomes.</title>
        <authorList>
            <person name="Davis J.T."/>
        </authorList>
    </citation>
    <scope>NUCLEOTIDE SEQUENCE [LARGE SCALE GENOMIC DNA]</scope>
    <source>
        <strain evidence="6">cv. Da-Ae</strain>
        <tissue evidence="5">Seedling</tissue>
    </source>
</reference>
<organism evidence="5 6">
    <name type="scientific">Brassica napus</name>
    <name type="common">Rape</name>
    <dbReference type="NCBI Taxonomy" id="3708"/>
    <lineage>
        <taxon>Eukaryota</taxon>
        <taxon>Viridiplantae</taxon>
        <taxon>Streptophyta</taxon>
        <taxon>Embryophyta</taxon>
        <taxon>Tracheophyta</taxon>
        <taxon>Spermatophyta</taxon>
        <taxon>Magnoliopsida</taxon>
        <taxon>eudicotyledons</taxon>
        <taxon>Gunneridae</taxon>
        <taxon>Pentapetalae</taxon>
        <taxon>rosids</taxon>
        <taxon>malvids</taxon>
        <taxon>Brassicales</taxon>
        <taxon>Brassicaceae</taxon>
        <taxon>Brassiceae</taxon>
        <taxon>Brassica</taxon>
    </lineage>
</organism>
<evidence type="ECO:0000256" key="1">
    <source>
        <dbReference type="ARBA" id="ARBA00009986"/>
    </source>
</evidence>
<feature type="domain" description="Aldehyde dehydrogenase" evidence="4">
    <location>
        <begin position="159"/>
        <end position="403"/>
    </location>
</feature>
<dbReference type="InterPro" id="IPR012394">
    <property type="entry name" value="Aldehyde_DH_NAD(P)"/>
</dbReference>
<feature type="domain" description="Aldehyde dehydrogenase" evidence="4">
    <location>
        <begin position="3"/>
        <end position="157"/>
    </location>
</feature>
<dbReference type="SUPFAM" id="SSF53720">
    <property type="entry name" value="ALDH-like"/>
    <property type="match status" value="1"/>
</dbReference>
<dbReference type="InterPro" id="IPR016163">
    <property type="entry name" value="Ald_DH_C"/>
</dbReference>
<comment type="caution">
    <text evidence="5">The sequence shown here is derived from an EMBL/GenBank/DDBJ whole genome shotgun (WGS) entry which is preliminary data.</text>
</comment>
<dbReference type="InterPro" id="IPR015590">
    <property type="entry name" value="Aldehyde_DH_dom"/>
</dbReference>
<evidence type="ECO:0000259" key="4">
    <source>
        <dbReference type="Pfam" id="PF00171"/>
    </source>
</evidence>
<dbReference type="PANTHER" id="PTHR43570">
    <property type="entry name" value="ALDEHYDE DEHYDROGENASE"/>
    <property type="match status" value="1"/>
</dbReference>
<protein>
    <recommendedName>
        <fullName evidence="3">Aldehyde dehydrogenase</fullName>
    </recommendedName>
</protein>
<comment type="similarity">
    <text evidence="1 3">Belongs to the aldehyde dehydrogenase family.</text>
</comment>